<evidence type="ECO:0000256" key="3">
    <source>
        <dbReference type="SAM" id="Coils"/>
    </source>
</evidence>
<dbReference type="RefSeq" id="WP_126802117.1">
    <property type="nucleotide sequence ID" value="NZ_PIPL01000001.1"/>
</dbReference>
<keyword evidence="3" id="KW-0175">Coiled coil</keyword>
<feature type="coiled-coil region" evidence="3">
    <location>
        <begin position="51"/>
        <end position="122"/>
    </location>
</feature>
<gene>
    <name evidence="5" type="ORF">CWE09_01390</name>
</gene>
<evidence type="ECO:0000313" key="6">
    <source>
        <dbReference type="Proteomes" id="UP000288293"/>
    </source>
</evidence>
<evidence type="ECO:0000256" key="1">
    <source>
        <dbReference type="ARBA" id="ARBA00022729"/>
    </source>
</evidence>
<dbReference type="EMBL" id="PIPL01000001">
    <property type="protein sequence ID" value="RUO25417.1"/>
    <property type="molecule type" value="Genomic_DNA"/>
</dbReference>
<name>A0A432W5T1_9GAMM</name>
<dbReference type="Gene3D" id="3.30.910.20">
    <property type="entry name" value="Skp domain"/>
    <property type="match status" value="1"/>
</dbReference>
<comment type="caution">
    <text evidence="5">The sequence shown here is derived from an EMBL/GenBank/DDBJ whole genome shotgun (WGS) entry which is preliminary data.</text>
</comment>
<evidence type="ECO:0000256" key="4">
    <source>
        <dbReference type="SAM" id="SignalP"/>
    </source>
</evidence>
<dbReference type="AlphaFoldDB" id="A0A432W5T1"/>
<dbReference type="SUPFAM" id="SSF111384">
    <property type="entry name" value="OmpH-like"/>
    <property type="match status" value="1"/>
</dbReference>
<proteinExistence type="inferred from homology"/>
<dbReference type="PANTHER" id="PTHR35089:SF1">
    <property type="entry name" value="CHAPERONE PROTEIN SKP"/>
    <property type="match status" value="1"/>
</dbReference>
<dbReference type="GO" id="GO:0005829">
    <property type="term" value="C:cytosol"/>
    <property type="evidence" value="ECO:0007669"/>
    <property type="project" value="TreeGrafter"/>
</dbReference>
<keyword evidence="6" id="KW-1185">Reference proteome</keyword>
<reference evidence="5 6" key="1">
    <citation type="journal article" date="2011" name="Front. Microbiol.">
        <title>Genomic signatures of strain selection and enhancement in Bacillus atrophaeus var. globigii, a historical biowarfare simulant.</title>
        <authorList>
            <person name="Gibbons H.S."/>
            <person name="Broomall S.M."/>
            <person name="McNew L.A."/>
            <person name="Daligault H."/>
            <person name="Chapman C."/>
            <person name="Bruce D."/>
            <person name="Karavis M."/>
            <person name="Krepps M."/>
            <person name="McGregor P.A."/>
            <person name="Hong C."/>
            <person name="Park K.H."/>
            <person name="Akmal A."/>
            <person name="Feldman A."/>
            <person name="Lin J.S."/>
            <person name="Chang W.E."/>
            <person name="Higgs B.W."/>
            <person name="Demirev P."/>
            <person name="Lindquist J."/>
            <person name="Liem A."/>
            <person name="Fochler E."/>
            <person name="Read T.D."/>
            <person name="Tapia R."/>
            <person name="Johnson S."/>
            <person name="Bishop-Lilly K.A."/>
            <person name="Detter C."/>
            <person name="Han C."/>
            <person name="Sozhamannan S."/>
            <person name="Rosenzweig C.N."/>
            <person name="Skowronski E.W."/>
        </authorList>
    </citation>
    <scope>NUCLEOTIDE SEQUENCE [LARGE SCALE GENOMIC DNA]</scope>
    <source>
        <strain evidence="5 6">MLST1</strain>
    </source>
</reference>
<dbReference type="SMART" id="SM00935">
    <property type="entry name" value="OmpH"/>
    <property type="match status" value="1"/>
</dbReference>
<dbReference type="Proteomes" id="UP000288293">
    <property type="component" value="Unassembled WGS sequence"/>
</dbReference>
<dbReference type="InterPro" id="IPR005632">
    <property type="entry name" value="Chaperone_Skp"/>
</dbReference>
<sequence>MKNLIKSILLVTALAATSLGMSATASAETNRIAVVDVGAVFQQLPQRDEIAQSLQREFRERIERMQEMEQEIGELRERIQRDESIMSEDERNQAMQEFEQRVGQAQQRGEELNEEMRRRQNEERDRLLSQMQTVIAGIAEEEGYDIVLEANSVAFARDSYDISSKIIEEMTND</sequence>
<dbReference type="InterPro" id="IPR024930">
    <property type="entry name" value="Skp_dom_sf"/>
</dbReference>
<evidence type="ECO:0000313" key="5">
    <source>
        <dbReference type="EMBL" id="RUO25417.1"/>
    </source>
</evidence>
<evidence type="ECO:0000256" key="2">
    <source>
        <dbReference type="PIRNR" id="PIRNR002094"/>
    </source>
</evidence>
<dbReference type="PIRSF" id="PIRSF002094">
    <property type="entry name" value="OMP26_Skp"/>
    <property type="match status" value="1"/>
</dbReference>
<dbReference type="OrthoDB" id="5624238at2"/>
<organism evidence="5 6">
    <name type="scientific">Aliidiomarina minuta</name>
    <dbReference type="NCBI Taxonomy" id="880057"/>
    <lineage>
        <taxon>Bacteria</taxon>
        <taxon>Pseudomonadati</taxon>
        <taxon>Pseudomonadota</taxon>
        <taxon>Gammaproteobacteria</taxon>
        <taxon>Alteromonadales</taxon>
        <taxon>Idiomarinaceae</taxon>
        <taxon>Aliidiomarina</taxon>
    </lineage>
</organism>
<accession>A0A432W5T1</accession>
<comment type="similarity">
    <text evidence="2">Belongs to the skp family.</text>
</comment>
<dbReference type="GO" id="GO:0050821">
    <property type="term" value="P:protein stabilization"/>
    <property type="evidence" value="ECO:0007669"/>
    <property type="project" value="TreeGrafter"/>
</dbReference>
<dbReference type="GO" id="GO:0051082">
    <property type="term" value="F:unfolded protein binding"/>
    <property type="evidence" value="ECO:0007669"/>
    <property type="project" value="InterPro"/>
</dbReference>
<keyword evidence="1 4" id="KW-0732">Signal</keyword>
<feature type="signal peptide" evidence="4">
    <location>
        <begin position="1"/>
        <end position="27"/>
    </location>
</feature>
<protein>
    <submittedName>
        <fullName evidence="5">Molecular chaperone</fullName>
    </submittedName>
</protein>
<dbReference type="Pfam" id="PF03938">
    <property type="entry name" value="OmpH"/>
    <property type="match status" value="1"/>
</dbReference>
<dbReference type="PANTHER" id="PTHR35089">
    <property type="entry name" value="CHAPERONE PROTEIN SKP"/>
    <property type="match status" value="1"/>
</dbReference>
<feature type="chain" id="PRO_5019387808" evidence="4">
    <location>
        <begin position="28"/>
        <end position="173"/>
    </location>
</feature>